<protein>
    <submittedName>
        <fullName evidence="1">Uncharacterized protein</fullName>
    </submittedName>
</protein>
<reference evidence="1" key="1">
    <citation type="submission" date="2021-05" db="EMBL/GenBank/DDBJ databases">
        <authorList>
            <person name="Scholz U."/>
            <person name="Mascher M."/>
            <person name="Fiebig A."/>
        </authorList>
    </citation>
    <scope>NUCLEOTIDE SEQUENCE [LARGE SCALE GENOMIC DNA]</scope>
</reference>
<dbReference type="EnsemblPlants" id="AVESA.00010b.r2.6CG1141890.1">
    <property type="protein sequence ID" value="AVESA.00010b.r2.6CG1141890.1.CDS.1"/>
    <property type="gene ID" value="AVESA.00010b.r2.6CG1141890"/>
</dbReference>
<sequence length="583" mass="62530">MVAMVEAEVAGGGHGEALEVLESLASSSLACSVPQFPTKWNAVKDKLQQLCSGLKLLRNGVGDGGGGEEEEEDHVLVQFLQSASATVRSILAVASQCGDGTYRGGRLRLRSDMDSLSAKLEAHLRQLKEMTSSSSGAPAPSQAIVAVRPGADASVSEKRFFLKDLFSRIRIGGPVQRAQALATIGELMAEDEACVRVVALDIDDGVAMLAGFLESRDPRIQEEAAGAVAVVAGSDTYRGMLVKAGVIAPLVQLLENAASGGATRESAAQALRELTENSDNVWAVCAHGGVTTLLRAVADAGSGGRLLGSSFAVLRNLSRVEEVKVFMVEQGVVTELVKLSQKMEEVRKLGAVELLHSMALDDADVREEAIGMGVIQSLLQLIYPDLPYSYKAREVALAAIWFFCFSSASSIDDLATSDVLAWLLFYLNNGDYAVLECTLKILRHLSEVSEEYSRMMGRAGYFSALASLLGAKSFRVREMAAQVLSSLLSLHPNRVIFIQDGDNLDRLLQLLDPSEGKLMAKGLILSAIVSLAETNSGRKKIVSSEHFSTLKELAESGDYEAKKLVKKIANNRLQSMFSKIWSA</sequence>
<evidence type="ECO:0000313" key="1">
    <source>
        <dbReference type="EnsemblPlants" id="AVESA.00010b.r2.6CG1141890.1.CDS.1"/>
    </source>
</evidence>
<organism evidence="1 2">
    <name type="scientific">Avena sativa</name>
    <name type="common">Oat</name>
    <dbReference type="NCBI Taxonomy" id="4498"/>
    <lineage>
        <taxon>Eukaryota</taxon>
        <taxon>Viridiplantae</taxon>
        <taxon>Streptophyta</taxon>
        <taxon>Embryophyta</taxon>
        <taxon>Tracheophyta</taxon>
        <taxon>Spermatophyta</taxon>
        <taxon>Magnoliopsida</taxon>
        <taxon>Liliopsida</taxon>
        <taxon>Poales</taxon>
        <taxon>Poaceae</taxon>
        <taxon>BOP clade</taxon>
        <taxon>Pooideae</taxon>
        <taxon>Poodae</taxon>
        <taxon>Poeae</taxon>
        <taxon>Poeae Chloroplast Group 1 (Aveneae type)</taxon>
        <taxon>Aveninae</taxon>
        <taxon>Avena</taxon>
    </lineage>
</organism>
<evidence type="ECO:0000313" key="2">
    <source>
        <dbReference type="Proteomes" id="UP001732700"/>
    </source>
</evidence>
<name>A0ACD5ZEF9_AVESA</name>
<proteinExistence type="predicted"/>
<reference evidence="1" key="2">
    <citation type="submission" date="2025-09" db="UniProtKB">
        <authorList>
            <consortium name="EnsemblPlants"/>
        </authorList>
    </citation>
    <scope>IDENTIFICATION</scope>
</reference>
<keyword evidence="2" id="KW-1185">Reference proteome</keyword>
<dbReference type="Proteomes" id="UP001732700">
    <property type="component" value="Chromosome 6C"/>
</dbReference>
<accession>A0ACD5ZEF9</accession>